<dbReference type="EMBL" id="JAHRHJ020000005">
    <property type="protein sequence ID" value="KAH9313789.1"/>
    <property type="molecule type" value="Genomic_DNA"/>
</dbReference>
<keyword evidence="6" id="KW-1185">Reference proteome</keyword>
<dbReference type="PANTHER" id="PTHR46195">
    <property type="entry name" value="HEAVY METAL-ASSOCIATED ISOPRENYLATED PLANT PROTEIN 7"/>
    <property type="match status" value="1"/>
</dbReference>
<organism evidence="5 6">
    <name type="scientific">Taxus chinensis</name>
    <name type="common">Chinese yew</name>
    <name type="synonym">Taxus wallichiana var. chinensis</name>
    <dbReference type="NCBI Taxonomy" id="29808"/>
    <lineage>
        <taxon>Eukaryota</taxon>
        <taxon>Viridiplantae</taxon>
        <taxon>Streptophyta</taxon>
        <taxon>Embryophyta</taxon>
        <taxon>Tracheophyta</taxon>
        <taxon>Spermatophyta</taxon>
        <taxon>Pinopsida</taxon>
        <taxon>Pinidae</taxon>
        <taxon>Conifers II</taxon>
        <taxon>Cupressales</taxon>
        <taxon>Taxaceae</taxon>
        <taxon>Taxus</taxon>
    </lineage>
</organism>
<dbReference type="InterPro" id="IPR006121">
    <property type="entry name" value="HMA_dom"/>
</dbReference>
<proteinExistence type="inferred from homology"/>
<evidence type="ECO:0000259" key="4">
    <source>
        <dbReference type="PROSITE" id="PS50846"/>
    </source>
</evidence>
<reference evidence="5 6" key="1">
    <citation type="journal article" date="2021" name="Nat. Plants">
        <title>The Taxus genome provides insights into paclitaxel biosynthesis.</title>
        <authorList>
            <person name="Xiong X."/>
            <person name="Gou J."/>
            <person name="Liao Q."/>
            <person name="Li Y."/>
            <person name="Zhou Q."/>
            <person name="Bi G."/>
            <person name="Li C."/>
            <person name="Du R."/>
            <person name="Wang X."/>
            <person name="Sun T."/>
            <person name="Guo L."/>
            <person name="Liang H."/>
            <person name="Lu P."/>
            <person name="Wu Y."/>
            <person name="Zhang Z."/>
            <person name="Ro D.K."/>
            <person name="Shang Y."/>
            <person name="Huang S."/>
            <person name="Yan J."/>
        </authorList>
    </citation>
    <scope>NUCLEOTIDE SEQUENCE [LARGE SCALE GENOMIC DNA]</scope>
    <source>
        <strain evidence="5">Ta-2019</strain>
    </source>
</reference>
<comment type="caution">
    <text evidence="5">The sequence shown here is derived from an EMBL/GenBank/DDBJ whole genome shotgun (WGS) entry which is preliminary data.</text>
</comment>
<feature type="non-terminal residue" evidence="5">
    <location>
        <position position="1"/>
    </location>
</feature>
<keyword evidence="2" id="KW-0449">Lipoprotein</keyword>
<dbReference type="CDD" id="cd00371">
    <property type="entry name" value="HMA"/>
    <property type="match status" value="1"/>
</dbReference>
<evidence type="ECO:0000313" key="5">
    <source>
        <dbReference type="EMBL" id="KAH9313789.1"/>
    </source>
</evidence>
<dbReference type="AlphaFoldDB" id="A0AA38L5H9"/>
<dbReference type="PANTHER" id="PTHR46195:SF2">
    <property type="entry name" value="HEAVY METAL-ASSOCIATED ISOPRENYLATED PLANT PROTEIN 7"/>
    <property type="match status" value="1"/>
</dbReference>
<dbReference type="OMA" id="NTEGWRE"/>
<sequence length="54" mass="6020">PEVVMVVLKVNMDCEGCAQRVQRAIFKMKGVQAVHSDFTNNNVTVKGTMEPKKL</sequence>
<dbReference type="GO" id="GO:0046872">
    <property type="term" value="F:metal ion binding"/>
    <property type="evidence" value="ECO:0007669"/>
    <property type="project" value="UniProtKB-KW"/>
</dbReference>
<dbReference type="Proteomes" id="UP000824469">
    <property type="component" value="Unassembled WGS sequence"/>
</dbReference>
<protein>
    <recommendedName>
        <fullName evidence="4">HMA domain-containing protein</fullName>
    </recommendedName>
</protein>
<evidence type="ECO:0000313" key="6">
    <source>
        <dbReference type="Proteomes" id="UP000824469"/>
    </source>
</evidence>
<name>A0AA38L5H9_TAXCH</name>
<evidence type="ECO:0000256" key="3">
    <source>
        <dbReference type="ARBA" id="ARBA00024045"/>
    </source>
</evidence>
<dbReference type="InterPro" id="IPR036163">
    <property type="entry name" value="HMA_dom_sf"/>
</dbReference>
<evidence type="ECO:0000256" key="2">
    <source>
        <dbReference type="ARBA" id="ARBA00023289"/>
    </source>
</evidence>
<dbReference type="Gene3D" id="3.30.70.100">
    <property type="match status" value="1"/>
</dbReference>
<dbReference type="PROSITE" id="PS50846">
    <property type="entry name" value="HMA_2"/>
    <property type="match status" value="1"/>
</dbReference>
<dbReference type="InterPro" id="IPR044577">
    <property type="entry name" value="HIPP4/7/8/17/18/19"/>
</dbReference>
<feature type="domain" description="HMA" evidence="4">
    <location>
        <begin position="3"/>
        <end position="54"/>
    </location>
</feature>
<keyword evidence="2" id="KW-0636">Prenylation</keyword>
<keyword evidence="1" id="KW-0479">Metal-binding</keyword>
<accession>A0AA38L5H9</accession>
<evidence type="ECO:0000256" key="1">
    <source>
        <dbReference type="ARBA" id="ARBA00022723"/>
    </source>
</evidence>
<dbReference type="SUPFAM" id="SSF55008">
    <property type="entry name" value="HMA, heavy metal-associated domain"/>
    <property type="match status" value="1"/>
</dbReference>
<comment type="similarity">
    <text evidence="3">Belongs to the HIPP family.</text>
</comment>
<dbReference type="Pfam" id="PF00403">
    <property type="entry name" value="HMA"/>
    <property type="match status" value="1"/>
</dbReference>
<feature type="non-terminal residue" evidence="5">
    <location>
        <position position="54"/>
    </location>
</feature>
<gene>
    <name evidence="5" type="ORF">KI387_022416</name>
</gene>